<dbReference type="Pfam" id="PF14420">
    <property type="entry name" value="Clr5"/>
    <property type="match status" value="1"/>
</dbReference>
<accession>A0A5N7CAB1</accession>
<protein>
    <recommendedName>
        <fullName evidence="2">Clr5 domain-containing protein</fullName>
    </recommendedName>
</protein>
<organism evidence="3">
    <name type="scientific">Petromyces alliaceus</name>
    <name type="common">Aspergillus alliaceus</name>
    <dbReference type="NCBI Taxonomy" id="209559"/>
    <lineage>
        <taxon>Eukaryota</taxon>
        <taxon>Fungi</taxon>
        <taxon>Dikarya</taxon>
        <taxon>Ascomycota</taxon>
        <taxon>Pezizomycotina</taxon>
        <taxon>Eurotiomycetes</taxon>
        <taxon>Eurotiomycetidae</taxon>
        <taxon>Eurotiales</taxon>
        <taxon>Aspergillaceae</taxon>
        <taxon>Aspergillus</taxon>
        <taxon>Aspergillus subgen. Circumdati</taxon>
    </lineage>
</organism>
<evidence type="ECO:0000256" key="1">
    <source>
        <dbReference type="SAM" id="MobiDB-lite"/>
    </source>
</evidence>
<dbReference type="EMBL" id="ML735248">
    <property type="protein sequence ID" value="KAE8391086.1"/>
    <property type="molecule type" value="Genomic_DNA"/>
</dbReference>
<feature type="compositionally biased region" description="Polar residues" evidence="1">
    <location>
        <begin position="100"/>
        <end position="110"/>
    </location>
</feature>
<sequence length="249" mass="28342">MKHNIASNMWERKKGLIVQLYQDEEWPLKQVLKRIRTHTFNPSETQLRSRLKKWRITKLSRRRHKRSLFNQHEDSGIESSSKEPSSEDQTPVYSGDEAAQPTTSATTNESLPEEDWYSAERGDTTHSPPTARVLVPHTISNSFTATMSAMSPPCECHDVPSGYCPSLHYSTTDYCVPPVERPGPEIASAQWPAAFWYRMSLDDAAHYSLSQFYTPSSSSHFIHQPAHVMPLPHSDWFQSPGHPLVTPPQ</sequence>
<feature type="region of interest" description="Disordered" evidence="1">
    <location>
        <begin position="65"/>
        <end position="133"/>
    </location>
</feature>
<reference evidence="3" key="1">
    <citation type="submission" date="2019-04" db="EMBL/GenBank/DDBJ databases">
        <title>Friends and foes A comparative genomics studyof 23 Aspergillus species from section Flavi.</title>
        <authorList>
            <consortium name="DOE Joint Genome Institute"/>
            <person name="Kjaerbolling I."/>
            <person name="Vesth T."/>
            <person name="Frisvad J.C."/>
            <person name="Nybo J.L."/>
            <person name="Theobald S."/>
            <person name="Kildgaard S."/>
            <person name="Isbrandt T."/>
            <person name="Kuo A."/>
            <person name="Sato A."/>
            <person name="Lyhne E.K."/>
            <person name="Kogle M.E."/>
            <person name="Wiebenga A."/>
            <person name="Kun R.S."/>
            <person name="Lubbers R.J."/>
            <person name="Makela M.R."/>
            <person name="Barry K."/>
            <person name="Chovatia M."/>
            <person name="Clum A."/>
            <person name="Daum C."/>
            <person name="Haridas S."/>
            <person name="He G."/>
            <person name="LaButti K."/>
            <person name="Lipzen A."/>
            <person name="Mondo S."/>
            <person name="Riley R."/>
            <person name="Salamov A."/>
            <person name="Simmons B.A."/>
            <person name="Magnuson J.K."/>
            <person name="Henrissat B."/>
            <person name="Mortensen U.H."/>
            <person name="Larsen T.O."/>
            <person name="Devries R.P."/>
            <person name="Grigoriev I.V."/>
            <person name="Machida M."/>
            <person name="Baker S.E."/>
            <person name="Andersen M.R."/>
        </authorList>
    </citation>
    <scope>NUCLEOTIDE SEQUENCE [LARGE SCALE GENOMIC DNA]</scope>
    <source>
        <strain evidence="3">IBT 14317</strain>
    </source>
</reference>
<dbReference type="Proteomes" id="UP000326877">
    <property type="component" value="Unassembled WGS sequence"/>
</dbReference>
<dbReference type="AlphaFoldDB" id="A0A5N7CAB1"/>
<dbReference type="InterPro" id="IPR025676">
    <property type="entry name" value="Clr5_dom"/>
</dbReference>
<dbReference type="OrthoDB" id="5308957at2759"/>
<feature type="compositionally biased region" description="Basic and acidic residues" evidence="1">
    <location>
        <begin position="71"/>
        <end position="85"/>
    </location>
</feature>
<proteinExistence type="predicted"/>
<gene>
    <name evidence="3" type="ORF">BDV23DRAFT_182800</name>
</gene>
<feature type="domain" description="Clr5" evidence="2">
    <location>
        <begin position="9"/>
        <end position="58"/>
    </location>
</feature>
<evidence type="ECO:0000259" key="2">
    <source>
        <dbReference type="Pfam" id="PF14420"/>
    </source>
</evidence>
<name>A0A5N7CAB1_PETAA</name>
<evidence type="ECO:0000313" key="3">
    <source>
        <dbReference type="EMBL" id="KAE8391086.1"/>
    </source>
</evidence>